<protein>
    <recommendedName>
        <fullName evidence="4">Anti-sigma-F factor NrsF</fullName>
    </recommendedName>
</protein>
<feature type="transmembrane region" description="Helical" evidence="1">
    <location>
        <begin position="27"/>
        <end position="45"/>
    </location>
</feature>
<keyword evidence="1" id="KW-1133">Transmembrane helix</keyword>
<dbReference type="OrthoDB" id="7869543at2"/>
<dbReference type="AlphaFoldDB" id="A0A3B0MT53"/>
<keyword evidence="3" id="KW-1185">Reference proteome</keyword>
<organism evidence="2 3">
    <name type="scientific">Roseinatronobacter ekhonensis</name>
    <dbReference type="NCBI Taxonomy" id="254356"/>
    <lineage>
        <taxon>Bacteria</taxon>
        <taxon>Pseudomonadati</taxon>
        <taxon>Pseudomonadota</taxon>
        <taxon>Alphaproteobacteria</taxon>
        <taxon>Rhodobacterales</taxon>
        <taxon>Paracoccaceae</taxon>
        <taxon>Roseinatronobacter</taxon>
    </lineage>
</organism>
<feature type="transmembrane region" description="Helical" evidence="1">
    <location>
        <begin position="123"/>
        <end position="144"/>
    </location>
</feature>
<dbReference type="Pfam" id="PF06532">
    <property type="entry name" value="NrsF"/>
    <property type="match status" value="1"/>
</dbReference>
<evidence type="ECO:0000256" key="1">
    <source>
        <dbReference type="SAM" id="Phobius"/>
    </source>
</evidence>
<dbReference type="EMBL" id="UIHC01000028">
    <property type="protein sequence ID" value="SUZ32809.1"/>
    <property type="molecule type" value="Genomic_DNA"/>
</dbReference>
<evidence type="ECO:0000313" key="3">
    <source>
        <dbReference type="Proteomes" id="UP000272908"/>
    </source>
</evidence>
<reference evidence="3" key="1">
    <citation type="submission" date="2018-08" db="EMBL/GenBank/DDBJ databases">
        <authorList>
            <person name="Rodrigo-Torres L."/>
            <person name="Arahal R. D."/>
            <person name="Lucena T."/>
        </authorList>
    </citation>
    <scope>NUCLEOTIDE SEQUENCE [LARGE SCALE GENOMIC DNA]</scope>
    <source>
        <strain evidence="3">CECT 7235</strain>
    </source>
</reference>
<proteinExistence type="predicted"/>
<keyword evidence="1" id="KW-0472">Membrane</keyword>
<keyword evidence="1" id="KW-0812">Transmembrane</keyword>
<evidence type="ECO:0000313" key="2">
    <source>
        <dbReference type="EMBL" id="SUZ32809.1"/>
    </source>
</evidence>
<accession>A0A3B0MT53</accession>
<dbReference type="Proteomes" id="UP000272908">
    <property type="component" value="Unassembled WGS sequence"/>
</dbReference>
<feature type="transmembrane region" description="Helical" evidence="1">
    <location>
        <begin position="182"/>
        <end position="204"/>
    </location>
</feature>
<dbReference type="RefSeq" id="WP_121095920.1">
    <property type="nucleotide sequence ID" value="NZ_UIHC01000028.1"/>
</dbReference>
<feature type="transmembrane region" description="Helical" evidence="1">
    <location>
        <begin position="57"/>
        <end position="78"/>
    </location>
</feature>
<name>A0A3B0MT53_9RHOB</name>
<gene>
    <name evidence="2" type="ORF">ROE7235_02571</name>
</gene>
<feature type="transmembrane region" description="Helical" evidence="1">
    <location>
        <begin position="156"/>
        <end position="176"/>
    </location>
</feature>
<sequence length="210" mass="21267">MRTQDLISALAADTLPQPPVIRQISRALVPAVAVSVVAFILFWGARPDIVATLGSMAVLKTLGPLALVALSVAYALALSHPGVADERRKIALGGALLLCALLFVVVFAQQGLAGLAGALSTPSLLVCLLSVPVLAAPLLAAMLWGLSSGASMRPRVTGAAAGLAAGGAAAALYSFYCDKDMVLFVLPAYSVAIGSVVLAGALLGPRALKW</sequence>
<feature type="transmembrane region" description="Helical" evidence="1">
    <location>
        <begin position="90"/>
        <end position="111"/>
    </location>
</feature>
<dbReference type="InterPro" id="IPR009495">
    <property type="entry name" value="NrsF"/>
</dbReference>
<evidence type="ECO:0008006" key="4">
    <source>
        <dbReference type="Google" id="ProtNLM"/>
    </source>
</evidence>